<keyword evidence="9 11" id="KW-0472">Membrane</keyword>
<feature type="transmembrane region" description="Helical" evidence="11">
    <location>
        <begin position="47"/>
        <end position="68"/>
    </location>
</feature>
<evidence type="ECO:0000256" key="3">
    <source>
        <dbReference type="ARBA" id="ARBA00008731"/>
    </source>
</evidence>
<dbReference type="KEGG" id="fgi:OP10G_2686"/>
<comment type="similarity">
    <text evidence="3">Belongs to the TMEM163 family.</text>
</comment>
<evidence type="ECO:0000256" key="5">
    <source>
        <dbReference type="ARBA" id="ARBA00022753"/>
    </source>
</evidence>
<dbReference type="OrthoDB" id="9805136at2"/>
<dbReference type="HOGENOM" id="CLU_073293_2_0_0"/>
<dbReference type="GO" id="GO:0016020">
    <property type="term" value="C:membrane"/>
    <property type="evidence" value="ECO:0007669"/>
    <property type="project" value="InterPro"/>
</dbReference>
<accession>A0A068NWV3</accession>
<evidence type="ECO:0000313" key="14">
    <source>
        <dbReference type="Proteomes" id="UP000027982"/>
    </source>
</evidence>
<evidence type="ECO:0000259" key="12">
    <source>
        <dbReference type="Pfam" id="PF01545"/>
    </source>
</evidence>
<dbReference type="STRING" id="661478.OP10G_2686"/>
<evidence type="ECO:0000313" key="13">
    <source>
        <dbReference type="EMBL" id="AIE86054.1"/>
    </source>
</evidence>
<evidence type="ECO:0000256" key="6">
    <source>
        <dbReference type="ARBA" id="ARBA00022833"/>
    </source>
</evidence>
<keyword evidence="10" id="KW-0968">Cytoplasmic vesicle</keyword>
<feature type="transmembrane region" description="Helical" evidence="11">
    <location>
        <begin position="159"/>
        <end position="183"/>
    </location>
</feature>
<evidence type="ECO:0000256" key="4">
    <source>
        <dbReference type="ARBA" id="ARBA00022692"/>
    </source>
</evidence>
<feature type="domain" description="Cation efflux protein transmembrane" evidence="12">
    <location>
        <begin position="40"/>
        <end position="204"/>
    </location>
</feature>
<keyword evidence="7 11" id="KW-1133">Transmembrane helix</keyword>
<evidence type="ECO:0000256" key="2">
    <source>
        <dbReference type="ARBA" id="ARBA00004644"/>
    </source>
</evidence>
<dbReference type="PANTHER" id="PTHR31937:SF2">
    <property type="entry name" value="TRANSMEMBRANE PROTEIN 163"/>
    <property type="match status" value="1"/>
</dbReference>
<dbReference type="eggNOG" id="COG0053">
    <property type="taxonomic scope" value="Bacteria"/>
</dbReference>
<evidence type="ECO:0000256" key="11">
    <source>
        <dbReference type="SAM" id="Phobius"/>
    </source>
</evidence>
<comment type="subcellular location">
    <subcellularLocation>
        <location evidence="2">Cytoplasmic vesicle</location>
        <location evidence="2">Secretory vesicle</location>
        <location evidence="2">Synaptic vesicle membrane</location>
        <topology evidence="2">Multi-pass membrane protein</topology>
    </subcellularLocation>
    <subcellularLocation>
        <location evidence="1">Early endosome membrane</location>
    </subcellularLocation>
</comment>
<dbReference type="AlphaFoldDB" id="A0A068NWV3"/>
<keyword evidence="8" id="KW-0770">Synapse</keyword>
<evidence type="ECO:0000256" key="9">
    <source>
        <dbReference type="ARBA" id="ARBA00023136"/>
    </source>
</evidence>
<keyword evidence="6" id="KW-0862">Zinc</keyword>
<dbReference type="GO" id="GO:0008324">
    <property type="term" value="F:monoatomic cation transmembrane transporter activity"/>
    <property type="evidence" value="ECO:0007669"/>
    <property type="project" value="InterPro"/>
</dbReference>
<keyword evidence="5" id="KW-0967">Endosome</keyword>
<proteinExistence type="inferred from homology"/>
<dbReference type="EMBL" id="CP007139">
    <property type="protein sequence ID" value="AIE86054.1"/>
    <property type="molecule type" value="Genomic_DNA"/>
</dbReference>
<dbReference type="InterPro" id="IPR058533">
    <property type="entry name" value="Cation_efflux_TM"/>
</dbReference>
<name>A0A068NWV3_FIMGI</name>
<evidence type="ECO:0000256" key="10">
    <source>
        <dbReference type="ARBA" id="ARBA00023329"/>
    </source>
</evidence>
<dbReference type="SUPFAM" id="SSF161111">
    <property type="entry name" value="Cation efflux protein transmembrane domain-like"/>
    <property type="match status" value="1"/>
</dbReference>
<feature type="transmembrane region" description="Helical" evidence="11">
    <location>
        <begin position="80"/>
        <end position="99"/>
    </location>
</feature>
<reference evidence="13 14" key="1">
    <citation type="journal article" date="2014" name="PLoS ONE">
        <title>The first complete genome sequence of the class fimbriimonadia in the phylum armatimonadetes.</title>
        <authorList>
            <person name="Hu Z.Y."/>
            <person name="Wang Y.Z."/>
            <person name="Im W.T."/>
            <person name="Wang S.Y."/>
            <person name="Zhao G.P."/>
            <person name="Zheng H.J."/>
            <person name="Quan Z.X."/>
        </authorList>
    </citation>
    <scope>NUCLEOTIDE SEQUENCE [LARGE SCALE GENOMIC DNA]</scope>
    <source>
        <strain evidence="13">Gsoil 348</strain>
    </source>
</reference>
<evidence type="ECO:0000256" key="7">
    <source>
        <dbReference type="ARBA" id="ARBA00022989"/>
    </source>
</evidence>
<dbReference type="Proteomes" id="UP000027982">
    <property type="component" value="Chromosome"/>
</dbReference>
<keyword evidence="14" id="KW-1185">Reference proteome</keyword>
<sequence>MSASATVLDPPSSSLLRRAALLQWLTVAHGLLEGGASLIASRGANSVALLGFGLDSLVEVLSAGIVLWRLASAGGKGRFYLSEAVGLRLVGVCFVALAFGIGSDAVQALMHHEIPRQTLLGIVVAGASVALMPVLGFTKRRIGAEIGSNAMQADAKQTHFCAFLAGITLVGLALNTAFGWWWADPGAALAMTPIILWEGFQALRGRACGCCAC</sequence>
<dbReference type="InterPro" id="IPR027469">
    <property type="entry name" value="Cation_efflux_TMD_sf"/>
</dbReference>
<dbReference type="PANTHER" id="PTHR31937">
    <property type="entry name" value="TRANSMEMBRANE PROTEIN 163"/>
    <property type="match status" value="1"/>
</dbReference>
<evidence type="ECO:0000256" key="8">
    <source>
        <dbReference type="ARBA" id="ARBA00023018"/>
    </source>
</evidence>
<keyword evidence="4 11" id="KW-0812">Transmembrane</keyword>
<protein>
    <submittedName>
        <fullName evidence="13">Integral membrane protein</fullName>
    </submittedName>
</protein>
<dbReference type="InterPro" id="IPR026765">
    <property type="entry name" value="Tmem163"/>
</dbReference>
<organism evidence="13 14">
    <name type="scientific">Fimbriimonas ginsengisoli Gsoil 348</name>
    <dbReference type="NCBI Taxonomy" id="661478"/>
    <lineage>
        <taxon>Bacteria</taxon>
        <taxon>Bacillati</taxon>
        <taxon>Armatimonadota</taxon>
        <taxon>Fimbriimonadia</taxon>
        <taxon>Fimbriimonadales</taxon>
        <taxon>Fimbriimonadaceae</taxon>
        <taxon>Fimbriimonas</taxon>
    </lineage>
</organism>
<dbReference type="Gene3D" id="1.20.1510.10">
    <property type="entry name" value="Cation efflux protein transmembrane domain"/>
    <property type="match status" value="1"/>
</dbReference>
<evidence type="ECO:0000256" key="1">
    <source>
        <dbReference type="ARBA" id="ARBA00004146"/>
    </source>
</evidence>
<dbReference type="GO" id="GO:0031410">
    <property type="term" value="C:cytoplasmic vesicle"/>
    <property type="evidence" value="ECO:0007669"/>
    <property type="project" value="UniProtKB-KW"/>
</dbReference>
<dbReference type="Pfam" id="PF01545">
    <property type="entry name" value="Cation_efflux"/>
    <property type="match status" value="1"/>
</dbReference>
<dbReference type="RefSeq" id="WP_025225400.1">
    <property type="nucleotide sequence ID" value="NZ_CP007139.1"/>
</dbReference>
<feature type="transmembrane region" description="Helical" evidence="11">
    <location>
        <begin position="119"/>
        <end position="138"/>
    </location>
</feature>
<gene>
    <name evidence="13" type="ORF">OP10G_2686</name>
</gene>